<dbReference type="UniPathway" id="UPA00251">
    <property type="reaction ID" value="UER00320"/>
</dbReference>
<evidence type="ECO:0000256" key="5">
    <source>
        <dbReference type="ARBA" id="ARBA00023244"/>
    </source>
</evidence>
<keyword evidence="5 9" id="KW-0627">Porphyrin biosynthesis</keyword>
<evidence type="ECO:0000256" key="8">
    <source>
        <dbReference type="ARBA" id="ARBA00048617"/>
    </source>
</evidence>
<dbReference type="SUPFAM" id="SSF69618">
    <property type="entry name" value="HemD-like"/>
    <property type="match status" value="1"/>
</dbReference>
<dbReference type="EC" id="4.2.1.75" evidence="3 9"/>
<dbReference type="Proteomes" id="UP000502260">
    <property type="component" value="Chromosome"/>
</dbReference>
<dbReference type="GO" id="GO:0004852">
    <property type="term" value="F:uroporphyrinogen-III synthase activity"/>
    <property type="evidence" value="ECO:0007669"/>
    <property type="project" value="UniProtKB-UniRule"/>
</dbReference>
<proteinExistence type="inferred from homology"/>
<dbReference type="InterPro" id="IPR039793">
    <property type="entry name" value="UROS/Hem4"/>
</dbReference>
<dbReference type="AlphaFoldDB" id="A0A6F8VHE7"/>
<dbReference type="GO" id="GO:0006782">
    <property type="term" value="P:protoporphyrinogen IX biosynthetic process"/>
    <property type="evidence" value="ECO:0007669"/>
    <property type="project" value="UniProtKB-UniRule"/>
</dbReference>
<evidence type="ECO:0000313" key="12">
    <source>
        <dbReference type="Proteomes" id="UP000502260"/>
    </source>
</evidence>
<evidence type="ECO:0000256" key="3">
    <source>
        <dbReference type="ARBA" id="ARBA00013109"/>
    </source>
</evidence>
<dbReference type="Gene3D" id="3.40.50.10090">
    <property type="match status" value="2"/>
</dbReference>
<protein>
    <recommendedName>
        <fullName evidence="7 9">Uroporphyrinogen-III synthase</fullName>
        <ecNumber evidence="3 9">4.2.1.75</ecNumber>
    </recommendedName>
</protein>
<gene>
    <name evidence="11" type="primary">hemD</name>
    <name evidence="11" type="ORF">SKTS_34770</name>
</gene>
<organism evidence="11 12">
    <name type="scientific">Sulfurimicrobium lacus</name>
    <dbReference type="NCBI Taxonomy" id="2715678"/>
    <lineage>
        <taxon>Bacteria</taxon>
        <taxon>Pseudomonadati</taxon>
        <taxon>Pseudomonadota</taxon>
        <taxon>Betaproteobacteria</taxon>
        <taxon>Nitrosomonadales</taxon>
        <taxon>Sulfuricellaceae</taxon>
        <taxon>Sulfurimicrobium</taxon>
    </lineage>
</organism>
<keyword evidence="4 9" id="KW-0456">Lyase</keyword>
<comment type="pathway">
    <text evidence="1 9">Porphyrin-containing compound metabolism; protoporphyrin-IX biosynthesis; coproporphyrinogen-III from 5-aminolevulinate: step 3/4.</text>
</comment>
<reference evidence="12" key="1">
    <citation type="submission" date="2020-03" db="EMBL/GenBank/DDBJ databases">
        <title>Complete genome sequence of sulfur-oxidizing bacterium skT11.</title>
        <authorList>
            <person name="Kanda M."/>
            <person name="Kojima H."/>
            <person name="Fukui M."/>
        </authorList>
    </citation>
    <scope>NUCLEOTIDE SEQUENCE [LARGE SCALE GENOMIC DNA]</scope>
    <source>
        <strain evidence="12">skT11</strain>
    </source>
</reference>
<feature type="domain" description="Tetrapyrrole biosynthesis uroporphyrinogen III synthase" evidence="10">
    <location>
        <begin position="24"/>
        <end position="247"/>
    </location>
</feature>
<evidence type="ECO:0000256" key="1">
    <source>
        <dbReference type="ARBA" id="ARBA00004772"/>
    </source>
</evidence>
<dbReference type="CDD" id="cd06578">
    <property type="entry name" value="HemD"/>
    <property type="match status" value="1"/>
</dbReference>
<dbReference type="EMBL" id="AP022853">
    <property type="protein sequence ID" value="BCB28591.1"/>
    <property type="molecule type" value="Genomic_DNA"/>
</dbReference>
<dbReference type="InterPro" id="IPR036108">
    <property type="entry name" value="4pyrrol_syn_uPrphyn_synt_sf"/>
</dbReference>
<sequence length="260" mass="28390">MAEKSPLQGMSIVVTRPIHQAQNLIKLIAAAGGEAILFPVLEILDTADLRPLNALIARLDSFDVAIFISPNAVSKAMTLIRAQRELPAQLTIAAIGRGSKKELERCGVSQVIAPQRQFDSEGLLDLPQFQDMSGKRVVIFRGEGGRETLGDTLIARGAQLEYAECYRRARPDIDATPLLQRWARGEVQAVTVTSSEGLHNLIDLLGESGQQWLKKTPLFAPHARIAAAARSLGLEQVITTEAGDDGLLMGLIEWRMHQKL</sequence>
<evidence type="ECO:0000256" key="9">
    <source>
        <dbReference type="RuleBase" id="RU366031"/>
    </source>
</evidence>
<dbReference type="InterPro" id="IPR003754">
    <property type="entry name" value="4pyrrol_synth_uPrphyn_synth"/>
</dbReference>
<dbReference type="Pfam" id="PF02602">
    <property type="entry name" value="HEM4"/>
    <property type="match status" value="1"/>
</dbReference>
<comment type="function">
    <text evidence="6 9">Catalyzes cyclization of the linear tetrapyrrole, hydroxymethylbilane, to the macrocyclic uroporphyrinogen III.</text>
</comment>
<dbReference type="GO" id="GO:0006780">
    <property type="term" value="P:uroporphyrinogen III biosynthetic process"/>
    <property type="evidence" value="ECO:0007669"/>
    <property type="project" value="UniProtKB-UniRule"/>
</dbReference>
<evidence type="ECO:0000259" key="10">
    <source>
        <dbReference type="Pfam" id="PF02602"/>
    </source>
</evidence>
<name>A0A6F8VHE7_9PROT</name>
<evidence type="ECO:0000313" key="11">
    <source>
        <dbReference type="EMBL" id="BCB28591.1"/>
    </source>
</evidence>
<evidence type="ECO:0000256" key="2">
    <source>
        <dbReference type="ARBA" id="ARBA00008133"/>
    </source>
</evidence>
<dbReference type="RefSeq" id="WP_173068249.1">
    <property type="nucleotide sequence ID" value="NZ_AP022853.1"/>
</dbReference>
<comment type="catalytic activity">
    <reaction evidence="8 9">
        <text>hydroxymethylbilane = uroporphyrinogen III + H2O</text>
        <dbReference type="Rhea" id="RHEA:18965"/>
        <dbReference type="ChEBI" id="CHEBI:15377"/>
        <dbReference type="ChEBI" id="CHEBI:57308"/>
        <dbReference type="ChEBI" id="CHEBI:57845"/>
        <dbReference type="EC" id="4.2.1.75"/>
    </reaction>
</comment>
<evidence type="ECO:0000256" key="4">
    <source>
        <dbReference type="ARBA" id="ARBA00023239"/>
    </source>
</evidence>
<comment type="similarity">
    <text evidence="2 9">Belongs to the uroporphyrinogen-III synthase family.</text>
</comment>
<dbReference type="KEGG" id="slac:SKTS_34770"/>
<evidence type="ECO:0000256" key="6">
    <source>
        <dbReference type="ARBA" id="ARBA00037589"/>
    </source>
</evidence>
<dbReference type="PANTHER" id="PTHR38042:SF1">
    <property type="entry name" value="UROPORPHYRINOGEN-III SYNTHASE, CHLOROPLASTIC"/>
    <property type="match status" value="1"/>
</dbReference>
<dbReference type="PANTHER" id="PTHR38042">
    <property type="entry name" value="UROPORPHYRINOGEN-III SYNTHASE, CHLOROPLASTIC"/>
    <property type="match status" value="1"/>
</dbReference>
<evidence type="ECO:0000256" key="7">
    <source>
        <dbReference type="ARBA" id="ARBA00040167"/>
    </source>
</evidence>
<accession>A0A6F8VHE7</accession>
<keyword evidence="12" id="KW-1185">Reference proteome</keyword>